<sequence>MALLNERLWHVSDADLEFLIRTASPGATDIWGLKRMLREDAAVRTAFLQDDRVIKRVMEDEQVLLRISPKLYFEILLRQAARDLKQVSYTLETTSTMRIPVFDSHELADLLEQERVLLYLADMLASFTRVTSYTLAIRVREGLWRKIRFNDLDLSSLIQLCEFADEEYQLGVYKRIGDICLFILGMFPEYAAHDYRYPFSGQLRPHLRGKVRISPEEYARQGRKFYQLAADHQAAQALELSGTFQDLHDHFLQAQKPLTFIADHYLAVKKHHFFG</sequence>
<evidence type="ECO:0000313" key="2">
    <source>
        <dbReference type="Proteomes" id="UP000649604"/>
    </source>
</evidence>
<dbReference type="Proteomes" id="UP000649604">
    <property type="component" value="Unassembled WGS sequence"/>
</dbReference>
<accession>A0A9D5JT57</accession>
<proteinExistence type="predicted"/>
<evidence type="ECO:0000313" key="1">
    <source>
        <dbReference type="EMBL" id="MBD3323635.1"/>
    </source>
</evidence>
<comment type="caution">
    <text evidence="1">The sequence shown here is derived from an EMBL/GenBank/DDBJ whole genome shotgun (WGS) entry which is preliminary data.</text>
</comment>
<name>A0A9D5JT57_9BACT</name>
<organism evidence="1 2">
    <name type="scientific">candidate division KSB3 bacterium</name>
    <dbReference type="NCBI Taxonomy" id="2044937"/>
    <lineage>
        <taxon>Bacteria</taxon>
        <taxon>candidate division KSB3</taxon>
    </lineage>
</organism>
<reference evidence="1" key="1">
    <citation type="submission" date="2019-11" db="EMBL/GenBank/DDBJ databases">
        <title>Microbial mats filling the niche in hypersaline microbial mats.</title>
        <authorList>
            <person name="Wong H.L."/>
            <person name="Macleod F.I."/>
            <person name="White R.A. III"/>
            <person name="Burns B.P."/>
        </authorList>
    </citation>
    <scope>NUCLEOTIDE SEQUENCE</scope>
    <source>
        <strain evidence="1">Rbin_158</strain>
    </source>
</reference>
<gene>
    <name evidence="1" type="ORF">GF339_03560</name>
</gene>
<dbReference type="EMBL" id="WJJP01000109">
    <property type="protein sequence ID" value="MBD3323635.1"/>
    <property type="molecule type" value="Genomic_DNA"/>
</dbReference>
<protein>
    <submittedName>
        <fullName evidence="1">Uncharacterized protein</fullName>
    </submittedName>
</protein>
<dbReference type="AlphaFoldDB" id="A0A9D5JT57"/>